<feature type="non-terminal residue" evidence="1">
    <location>
        <position position="92"/>
    </location>
</feature>
<reference evidence="1" key="1">
    <citation type="journal article" date="2015" name="Nature">
        <title>Complex archaea that bridge the gap between prokaryotes and eukaryotes.</title>
        <authorList>
            <person name="Spang A."/>
            <person name="Saw J.H."/>
            <person name="Jorgensen S.L."/>
            <person name="Zaremba-Niedzwiedzka K."/>
            <person name="Martijn J."/>
            <person name="Lind A.E."/>
            <person name="van Eijk R."/>
            <person name="Schleper C."/>
            <person name="Guy L."/>
            <person name="Ettema T.J."/>
        </authorList>
    </citation>
    <scope>NUCLEOTIDE SEQUENCE</scope>
</reference>
<dbReference type="EMBL" id="LAZR01052790">
    <property type="protein sequence ID" value="KKK82175.1"/>
    <property type="molecule type" value="Genomic_DNA"/>
</dbReference>
<dbReference type="Pfam" id="PF16156">
    <property type="entry name" value="DUF4864"/>
    <property type="match status" value="1"/>
</dbReference>
<accession>A0A0F8Z821</accession>
<evidence type="ECO:0000313" key="1">
    <source>
        <dbReference type="EMBL" id="KKK82175.1"/>
    </source>
</evidence>
<proteinExistence type="predicted"/>
<dbReference type="AlphaFoldDB" id="A0A0F8Z821"/>
<comment type="caution">
    <text evidence="1">The sequence shown here is derived from an EMBL/GenBank/DDBJ whole genome shotgun (WGS) entry which is preliminary data.</text>
</comment>
<gene>
    <name evidence="1" type="ORF">LCGC14_2806030</name>
</gene>
<name>A0A0F8Z821_9ZZZZ</name>
<organism evidence="1">
    <name type="scientific">marine sediment metagenome</name>
    <dbReference type="NCBI Taxonomy" id="412755"/>
    <lineage>
        <taxon>unclassified sequences</taxon>
        <taxon>metagenomes</taxon>
        <taxon>ecological metagenomes</taxon>
    </lineage>
</organism>
<evidence type="ECO:0008006" key="2">
    <source>
        <dbReference type="Google" id="ProtNLM"/>
    </source>
</evidence>
<protein>
    <recommendedName>
        <fullName evidence="2">DUF4864 domain-containing protein</fullName>
    </recommendedName>
</protein>
<sequence>MAHLRLFRVFLTGVIAVSIVLLSATSVFAAEEVDEVDVKAVRFVIDSQISAFKSGDHQSAYAFAAPNVQQAFPSVEIFIDMVRRGYMPVYQP</sequence>
<dbReference type="InterPro" id="IPR032347">
    <property type="entry name" value="DUF4864"/>
</dbReference>